<name>A0A8X6TUQ3_NEPPI</name>
<organism evidence="1 2">
    <name type="scientific">Nephila pilipes</name>
    <name type="common">Giant wood spider</name>
    <name type="synonym">Nephila maculata</name>
    <dbReference type="NCBI Taxonomy" id="299642"/>
    <lineage>
        <taxon>Eukaryota</taxon>
        <taxon>Metazoa</taxon>
        <taxon>Ecdysozoa</taxon>
        <taxon>Arthropoda</taxon>
        <taxon>Chelicerata</taxon>
        <taxon>Arachnida</taxon>
        <taxon>Araneae</taxon>
        <taxon>Araneomorphae</taxon>
        <taxon>Entelegynae</taxon>
        <taxon>Araneoidea</taxon>
        <taxon>Nephilidae</taxon>
        <taxon>Nephila</taxon>
    </lineage>
</organism>
<comment type="caution">
    <text evidence="1">The sequence shown here is derived from an EMBL/GenBank/DDBJ whole genome shotgun (WGS) entry which is preliminary data.</text>
</comment>
<dbReference type="EMBL" id="BMAW01064985">
    <property type="protein sequence ID" value="GFT48198.1"/>
    <property type="molecule type" value="Genomic_DNA"/>
</dbReference>
<proteinExistence type="predicted"/>
<dbReference type="AlphaFoldDB" id="A0A8X6TUQ3"/>
<dbReference type="Proteomes" id="UP000887013">
    <property type="component" value="Unassembled WGS sequence"/>
</dbReference>
<protein>
    <submittedName>
        <fullName evidence="1">Uncharacterized protein</fullName>
    </submittedName>
</protein>
<evidence type="ECO:0000313" key="1">
    <source>
        <dbReference type="EMBL" id="GFT48198.1"/>
    </source>
</evidence>
<gene>
    <name evidence="1" type="ORF">NPIL_472711</name>
</gene>
<reference evidence="1" key="1">
    <citation type="submission" date="2020-08" db="EMBL/GenBank/DDBJ databases">
        <title>Multicomponent nature underlies the extraordinary mechanical properties of spider dragline silk.</title>
        <authorList>
            <person name="Kono N."/>
            <person name="Nakamura H."/>
            <person name="Mori M."/>
            <person name="Yoshida Y."/>
            <person name="Ohtoshi R."/>
            <person name="Malay A.D."/>
            <person name="Moran D.A.P."/>
            <person name="Tomita M."/>
            <person name="Numata K."/>
            <person name="Arakawa K."/>
        </authorList>
    </citation>
    <scope>NUCLEOTIDE SEQUENCE</scope>
</reference>
<accession>A0A8X6TUQ3</accession>
<keyword evidence="2" id="KW-1185">Reference proteome</keyword>
<evidence type="ECO:0000313" key="2">
    <source>
        <dbReference type="Proteomes" id="UP000887013"/>
    </source>
</evidence>
<sequence>MFTDKTENELEFNPDLKLKHSSSTFHEEEQRIDVSPFQIKYLNTPIQNDCTLHASELPLSTVAKDFVSENFDNQSRNKPNEQPYNDIDDDLEYIRNYYDLPFEKRRRLCKTRYTRNLERIPQVGWKKRIRGFFRNFTRRVRTYFST</sequence>